<dbReference type="GeneID" id="59455057"/>
<evidence type="ECO:0000259" key="1">
    <source>
        <dbReference type="Pfam" id="PF08241"/>
    </source>
</evidence>
<organism evidence="2 3">
    <name type="scientific">Thermosphaera chiliense</name>
    <dbReference type="NCBI Taxonomy" id="3402707"/>
    <lineage>
        <taxon>Archaea</taxon>
        <taxon>Thermoproteota</taxon>
        <taxon>Thermoprotei</taxon>
        <taxon>Desulfurococcales</taxon>
        <taxon>Desulfurococcaceae</taxon>
        <taxon>Thermosphaera</taxon>
    </lineage>
</organism>
<feature type="domain" description="Methyltransferase type 11" evidence="1">
    <location>
        <begin position="45"/>
        <end position="136"/>
    </location>
</feature>
<dbReference type="EMBL" id="CP063144">
    <property type="protein sequence ID" value="QOR94264.1"/>
    <property type="molecule type" value="Genomic_DNA"/>
</dbReference>
<dbReference type="Pfam" id="PF08241">
    <property type="entry name" value="Methyltransf_11"/>
    <property type="match status" value="1"/>
</dbReference>
<dbReference type="GO" id="GO:0008757">
    <property type="term" value="F:S-adenosylmethionine-dependent methyltransferase activity"/>
    <property type="evidence" value="ECO:0007669"/>
    <property type="project" value="InterPro"/>
</dbReference>
<dbReference type="GO" id="GO:0032259">
    <property type="term" value="P:methylation"/>
    <property type="evidence" value="ECO:0007669"/>
    <property type="project" value="UniProtKB-KW"/>
</dbReference>
<dbReference type="RefSeq" id="WP_193436065.1">
    <property type="nucleotide sequence ID" value="NZ_CP063144.1"/>
</dbReference>
<name>A0A7M1UTR8_9CREN</name>
<dbReference type="SUPFAM" id="SSF53335">
    <property type="entry name" value="S-adenosyl-L-methionine-dependent methyltransferases"/>
    <property type="match status" value="1"/>
</dbReference>
<dbReference type="Gene3D" id="3.40.50.150">
    <property type="entry name" value="Vaccinia Virus protein VP39"/>
    <property type="match status" value="1"/>
</dbReference>
<accession>A0A7M1UTR8</accession>
<dbReference type="Proteomes" id="UP000593766">
    <property type="component" value="Chromosome"/>
</dbReference>
<keyword evidence="3" id="KW-1185">Reference proteome</keyword>
<evidence type="ECO:0000313" key="2">
    <source>
        <dbReference type="EMBL" id="QOR94264.1"/>
    </source>
</evidence>
<dbReference type="AlphaFoldDB" id="A0A7M1UTR8"/>
<gene>
    <name evidence="2" type="ORF">IMZ38_06525</name>
</gene>
<reference evidence="2 3" key="1">
    <citation type="submission" date="2020-10" db="EMBL/GenBank/DDBJ databases">
        <title>Complete genome sequence of Thermosphaera aggregans strain 3507.</title>
        <authorList>
            <person name="Zayulina K.S."/>
            <person name="Elcheninov A.G."/>
            <person name="Toshchakov S.V."/>
            <person name="Kublanov I.V."/>
            <person name="Kochetkova T.V."/>
        </authorList>
    </citation>
    <scope>NUCLEOTIDE SEQUENCE [LARGE SCALE GENOMIC DNA]</scope>
    <source>
        <strain evidence="2 3">3507</strain>
    </source>
</reference>
<dbReference type="InterPro" id="IPR029063">
    <property type="entry name" value="SAM-dependent_MTases_sf"/>
</dbReference>
<keyword evidence="2" id="KW-0808">Transferase</keyword>
<protein>
    <submittedName>
        <fullName evidence="2">Methyltransferase domain-containing protein</fullName>
    </submittedName>
</protein>
<keyword evidence="2" id="KW-0489">Methyltransferase</keyword>
<dbReference type="KEGG" id="tcs:IMZ38_06525"/>
<sequence length="176" mass="20119">MEPSVVSKYDITSNSYDELYGEEQFLKYDFIFSKLSVRLGRDVADIGCGTGLLYEFLKKAFKQTPLRYLCIDASEGMIRRAASKNPRDPRVIFIVSFAENLPLKDGSVDDAIMITVWDNLENPLEAVAELERVARNSVIITKHSKTASLPPKVFDNRFEHVGVLIDEVYVFRKRYL</sequence>
<dbReference type="InterPro" id="IPR013216">
    <property type="entry name" value="Methyltransf_11"/>
</dbReference>
<proteinExistence type="predicted"/>
<dbReference type="OrthoDB" id="147504at2157"/>
<dbReference type="CDD" id="cd02440">
    <property type="entry name" value="AdoMet_MTases"/>
    <property type="match status" value="1"/>
</dbReference>
<evidence type="ECO:0000313" key="3">
    <source>
        <dbReference type="Proteomes" id="UP000593766"/>
    </source>
</evidence>